<feature type="region of interest" description="Disordered" evidence="1">
    <location>
        <begin position="1"/>
        <end position="22"/>
    </location>
</feature>
<protein>
    <submittedName>
        <fullName evidence="2">Uncharacterized protein</fullName>
    </submittedName>
</protein>
<evidence type="ECO:0000313" key="2">
    <source>
        <dbReference type="EMBL" id="TRZ18875.1"/>
    </source>
</evidence>
<dbReference type="Proteomes" id="UP000796761">
    <property type="component" value="Unassembled WGS sequence"/>
</dbReference>
<dbReference type="EMBL" id="SWJQ01000205">
    <property type="protein sequence ID" value="TRZ18875.1"/>
    <property type="molecule type" value="Genomic_DNA"/>
</dbReference>
<gene>
    <name evidence="2" type="ORF">HGM15179_008232</name>
</gene>
<comment type="caution">
    <text evidence="2">The sequence shown here is derived from an EMBL/GenBank/DDBJ whole genome shotgun (WGS) entry which is preliminary data.</text>
</comment>
<accession>A0A8K1LLQ8</accession>
<evidence type="ECO:0000313" key="3">
    <source>
        <dbReference type="Proteomes" id="UP000796761"/>
    </source>
</evidence>
<dbReference type="Gene3D" id="3.10.10.10">
    <property type="entry name" value="HIV Type 1 Reverse Transcriptase, subunit A, domain 1"/>
    <property type="match status" value="1"/>
</dbReference>
<sequence length="83" mass="9597">MLDTQRMRQTAEENPSAVGLLKGEEQQVPVATSVVHHQHYRTTRDAVIPIHKMIRDLESQEVVTKTHSPFNSPVWPVHKFDRE</sequence>
<keyword evidence="3" id="KW-1185">Reference proteome</keyword>
<feature type="compositionally biased region" description="Basic and acidic residues" evidence="1">
    <location>
        <begin position="1"/>
        <end position="11"/>
    </location>
</feature>
<dbReference type="OrthoDB" id="9950135at2759"/>
<reference evidence="2" key="1">
    <citation type="submission" date="2019-04" db="EMBL/GenBank/DDBJ databases">
        <title>Genome assembly of Zosterops borbonicus 15179.</title>
        <authorList>
            <person name="Leroy T."/>
            <person name="Anselmetti Y."/>
            <person name="Tilak M.-K."/>
            <person name="Nabholz B."/>
        </authorList>
    </citation>
    <scope>NUCLEOTIDE SEQUENCE</scope>
    <source>
        <strain evidence="2">HGM_15179</strain>
        <tissue evidence="2">Muscle</tissue>
    </source>
</reference>
<dbReference type="AlphaFoldDB" id="A0A8K1LLQ8"/>
<organism evidence="2 3">
    <name type="scientific">Zosterops borbonicus</name>
    <dbReference type="NCBI Taxonomy" id="364589"/>
    <lineage>
        <taxon>Eukaryota</taxon>
        <taxon>Metazoa</taxon>
        <taxon>Chordata</taxon>
        <taxon>Craniata</taxon>
        <taxon>Vertebrata</taxon>
        <taxon>Euteleostomi</taxon>
        <taxon>Archelosauria</taxon>
        <taxon>Archosauria</taxon>
        <taxon>Dinosauria</taxon>
        <taxon>Saurischia</taxon>
        <taxon>Theropoda</taxon>
        <taxon>Coelurosauria</taxon>
        <taxon>Aves</taxon>
        <taxon>Neognathae</taxon>
        <taxon>Neoaves</taxon>
        <taxon>Telluraves</taxon>
        <taxon>Australaves</taxon>
        <taxon>Passeriformes</taxon>
        <taxon>Sylvioidea</taxon>
        <taxon>Zosteropidae</taxon>
        <taxon>Zosterops</taxon>
    </lineage>
</organism>
<evidence type="ECO:0000256" key="1">
    <source>
        <dbReference type="SAM" id="MobiDB-lite"/>
    </source>
</evidence>
<proteinExistence type="predicted"/>
<name>A0A8K1LLQ8_9PASS</name>
<dbReference type="InterPro" id="IPR043502">
    <property type="entry name" value="DNA/RNA_pol_sf"/>
</dbReference>
<dbReference type="SUPFAM" id="SSF56672">
    <property type="entry name" value="DNA/RNA polymerases"/>
    <property type="match status" value="1"/>
</dbReference>